<accession>A0A0C2MQU0</accession>
<sequence length="269" mass="31531">MNLVVVLIGVCAVSPLYSFIISESQDVKINHRYEELKTEKLSEKVFGYNFEFVQADLNIGKEDRKFEVCHDKKENLVYFLAFEQQNDGKLLGLFVADMKANKIYKMIISFSNDKQDVKISKIWCSHGSLYGFDDQTDHLFMKLSRDEQFKAFYVNDKLEDIYFDESEKNNVALLTRSKNLFIFNVMSNKWEMISGDASNPKLTHSLETNQTIYIQKDFITYGRAKDLVWLHYSVSSILIKFQMFIGMKFFVSGKWISRLVDMVQDVYFI</sequence>
<protein>
    <submittedName>
        <fullName evidence="2">Uncharacterized protein</fullName>
    </submittedName>
</protein>
<comment type="caution">
    <text evidence="2">The sequence shown here is derived from an EMBL/GenBank/DDBJ whole genome shotgun (WGS) entry which is preliminary data.</text>
</comment>
<keyword evidence="1" id="KW-0732">Signal</keyword>
<evidence type="ECO:0000256" key="1">
    <source>
        <dbReference type="SAM" id="SignalP"/>
    </source>
</evidence>
<name>A0A0C2MQU0_THEKT</name>
<evidence type="ECO:0000313" key="2">
    <source>
        <dbReference type="EMBL" id="KII64022.1"/>
    </source>
</evidence>
<reference evidence="2 3" key="1">
    <citation type="journal article" date="2014" name="Genome Biol. Evol.">
        <title>The genome of the myxosporean Thelohanellus kitauei shows adaptations to nutrient acquisition within its fish host.</title>
        <authorList>
            <person name="Yang Y."/>
            <person name="Xiong J."/>
            <person name="Zhou Z."/>
            <person name="Huo F."/>
            <person name="Miao W."/>
            <person name="Ran C."/>
            <person name="Liu Y."/>
            <person name="Zhang J."/>
            <person name="Feng J."/>
            <person name="Wang M."/>
            <person name="Wang M."/>
            <person name="Wang L."/>
            <person name="Yao B."/>
        </authorList>
    </citation>
    <scope>NUCLEOTIDE SEQUENCE [LARGE SCALE GENOMIC DNA]</scope>
    <source>
        <strain evidence="2">Wuqing</strain>
    </source>
</reference>
<dbReference type="EMBL" id="JWZT01004474">
    <property type="protein sequence ID" value="KII64022.1"/>
    <property type="molecule type" value="Genomic_DNA"/>
</dbReference>
<proteinExistence type="predicted"/>
<evidence type="ECO:0000313" key="3">
    <source>
        <dbReference type="Proteomes" id="UP000031668"/>
    </source>
</evidence>
<feature type="signal peptide" evidence="1">
    <location>
        <begin position="1"/>
        <end position="18"/>
    </location>
</feature>
<keyword evidence="3" id="KW-1185">Reference proteome</keyword>
<dbReference type="AlphaFoldDB" id="A0A0C2MQU0"/>
<gene>
    <name evidence="2" type="ORF">RF11_14646</name>
</gene>
<organism evidence="2 3">
    <name type="scientific">Thelohanellus kitauei</name>
    <name type="common">Myxosporean</name>
    <dbReference type="NCBI Taxonomy" id="669202"/>
    <lineage>
        <taxon>Eukaryota</taxon>
        <taxon>Metazoa</taxon>
        <taxon>Cnidaria</taxon>
        <taxon>Myxozoa</taxon>
        <taxon>Myxosporea</taxon>
        <taxon>Bivalvulida</taxon>
        <taxon>Platysporina</taxon>
        <taxon>Myxobolidae</taxon>
        <taxon>Thelohanellus</taxon>
    </lineage>
</organism>
<dbReference type="Proteomes" id="UP000031668">
    <property type="component" value="Unassembled WGS sequence"/>
</dbReference>
<feature type="chain" id="PRO_5002168900" evidence="1">
    <location>
        <begin position="19"/>
        <end position="269"/>
    </location>
</feature>